<evidence type="ECO:0000259" key="11">
    <source>
        <dbReference type="Pfam" id="PF25994"/>
    </source>
</evidence>
<keyword evidence="3 9" id="KW-0813">Transport</keyword>
<dbReference type="PANTHER" id="PTHR30386:SF26">
    <property type="entry name" value="TRANSPORT PROTEIN COMB"/>
    <property type="match status" value="1"/>
</dbReference>
<comment type="caution">
    <text evidence="13">The sequence shown here is derived from an EMBL/GenBank/DDBJ whole genome shotgun (WGS) entry which is preliminary data.</text>
</comment>
<comment type="subcellular location">
    <subcellularLocation>
        <location evidence="1 9">Cell inner membrane</location>
        <topology evidence="1 9">Single-pass membrane protein</topology>
    </subcellularLocation>
</comment>
<keyword evidence="4 9" id="KW-1003">Cell membrane</keyword>
<evidence type="ECO:0000256" key="5">
    <source>
        <dbReference type="ARBA" id="ARBA00022519"/>
    </source>
</evidence>
<keyword evidence="14" id="KW-1185">Reference proteome</keyword>
<dbReference type="PROSITE" id="PS00543">
    <property type="entry name" value="HLYD_FAMILY"/>
    <property type="match status" value="1"/>
</dbReference>
<dbReference type="InterPro" id="IPR058982">
    <property type="entry name" value="Beta-barrel_AprE"/>
</dbReference>
<dbReference type="Proteomes" id="UP000575068">
    <property type="component" value="Unassembled WGS sequence"/>
</dbReference>
<feature type="domain" description="AprE-like beta-barrel" evidence="12">
    <location>
        <begin position="319"/>
        <end position="409"/>
    </location>
</feature>
<dbReference type="GO" id="GO:0009306">
    <property type="term" value="P:protein secretion"/>
    <property type="evidence" value="ECO:0007669"/>
    <property type="project" value="InterPro"/>
</dbReference>
<evidence type="ECO:0000256" key="6">
    <source>
        <dbReference type="ARBA" id="ARBA00022692"/>
    </source>
</evidence>
<evidence type="ECO:0000256" key="4">
    <source>
        <dbReference type="ARBA" id="ARBA00022475"/>
    </source>
</evidence>
<dbReference type="AlphaFoldDB" id="A0A840HXA3"/>
<keyword evidence="6 9" id="KW-0812">Transmembrane</keyword>
<feature type="compositionally biased region" description="Polar residues" evidence="10">
    <location>
        <begin position="120"/>
        <end position="132"/>
    </location>
</feature>
<comment type="similarity">
    <text evidence="2 9">Belongs to the membrane fusion protein (MFP) (TC 8.A.1) family.</text>
</comment>
<evidence type="ECO:0000256" key="1">
    <source>
        <dbReference type="ARBA" id="ARBA00004377"/>
    </source>
</evidence>
<dbReference type="Gene3D" id="2.40.30.170">
    <property type="match status" value="1"/>
</dbReference>
<protein>
    <recommendedName>
        <fullName evidence="9">Membrane fusion protein (MFP) family protein</fullName>
    </recommendedName>
</protein>
<evidence type="ECO:0000256" key="8">
    <source>
        <dbReference type="ARBA" id="ARBA00023136"/>
    </source>
</evidence>
<proteinExistence type="inferred from homology"/>
<organism evidence="13 14">
    <name type="scientific">Rhizorhapis suberifaciens</name>
    <name type="common">corky root of lettuce</name>
    <dbReference type="NCBI Taxonomy" id="13656"/>
    <lineage>
        <taxon>Bacteria</taxon>
        <taxon>Pseudomonadati</taxon>
        <taxon>Pseudomonadota</taxon>
        <taxon>Alphaproteobacteria</taxon>
        <taxon>Sphingomonadales</taxon>
        <taxon>Sphingomonadaceae</taxon>
        <taxon>Rhizorhapis</taxon>
    </lineage>
</organism>
<feature type="region of interest" description="Disordered" evidence="10">
    <location>
        <begin position="112"/>
        <end position="133"/>
    </location>
</feature>
<sequence length="432" mass="46626">MMLTPALSLNRLRSLDGAQSVIVASFAAVILFILWASLARVDEVTRGQGRVIPSSKMQMVQSAEPATIKEILVRSGQNVRKGQLLVRLDDTQSASELGQIAAENNLLSARADRLSREGSGKSTGCSPSSNGARSEACAEEAQLQAVRQSALQSRLTGLQAGVEQRRRELGEAQATVSSLVSSVALAQRQVDMIEPLARKNIVPQTELLSARRELVDLQGRLAAAREGVSRTSAGVREAMAQAAEANFQFRQDALNERSQLQTKIAVNSQSLRGAAGRVQRAELRSPVDGVVNDVQVTTVGGFVQAGQKIMQVVPLGDKLLVEARVKPSDIAFIKVNDRANVKVTAYDFSTYGGLTGRVVQISADSIYDEVAKEAYFSVVVETDRAYLLAGERRLPITPGMICDVEIITGRKSILSYLLKPVMKARAEALVER</sequence>
<dbReference type="RefSeq" id="WP_246414925.1">
    <property type="nucleotide sequence ID" value="NZ_JACHOV010000009.1"/>
</dbReference>
<feature type="transmembrane region" description="Helical" evidence="9">
    <location>
        <begin position="21"/>
        <end position="38"/>
    </location>
</feature>
<dbReference type="NCBIfam" id="TIGR01843">
    <property type="entry name" value="type_I_hlyD"/>
    <property type="match status" value="1"/>
</dbReference>
<keyword evidence="8 9" id="KW-0472">Membrane</keyword>
<dbReference type="GO" id="GO:0005886">
    <property type="term" value="C:plasma membrane"/>
    <property type="evidence" value="ECO:0007669"/>
    <property type="project" value="UniProtKB-SubCell"/>
</dbReference>
<evidence type="ECO:0000256" key="9">
    <source>
        <dbReference type="RuleBase" id="RU365093"/>
    </source>
</evidence>
<evidence type="ECO:0000313" key="13">
    <source>
        <dbReference type="EMBL" id="MBB4642148.1"/>
    </source>
</evidence>
<dbReference type="PRINTS" id="PR01490">
    <property type="entry name" value="RTXTOXIND"/>
</dbReference>
<dbReference type="EMBL" id="JACHOV010000009">
    <property type="protein sequence ID" value="MBB4642148.1"/>
    <property type="molecule type" value="Genomic_DNA"/>
</dbReference>
<gene>
    <name evidence="13" type="ORF">HNQ99_002470</name>
</gene>
<dbReference type="InterPro" id="IPR010129">
    <property type="entry name" value="T1SS_HlyD"/>
</dbReference>
<evidence type="ECO:0000256" key="2">
    <source>
        <dbReference type="ARBA" id="ARBA00009477"/>
    </source>
</evidence>
<evidence type="ECO:0000256" key="10">
    <source>
        <dbReference type="SAM" id="MobiDB-lite"/>
    </source>
</evidence>
<feature type="domain" description="AprE-like long alpha-helical hairpin" evidence="11">
    <location>
        <begin position="94"/>
        <end position="275"/>
    </location>
</feature>
<dbReference type="InterPro" id="IPR058781">
    <property type="entry name" value="HH_AprE-like"/>
</dbReference>
<name>A0A840HXA3_9SPHN</name>
<keyword evidence="7 9" id="KW-1133">Transmembrane helix</keyword>
<evidence type="ECO:0000256" key="7">
    <source>
        <dbReference type="ARBA" id="ARBA00022989"/>
    </source>
</evidence>
<keyword evidence="5 9" id="KW-0997">Cell inner membrane</keyword>
<accession>A0A840HXA3</accession>
<dbReference type="InterPro" id="IPR050739">
    <property type="entry name" value="MFP"/>
</dbReference>
<dbReference type="InterPro" id="IPR006144">
    <property type="entry name" value="Secretion_HlyD_CS"/>
</dbReference>
<dbReference type="Gene3D" id="2.40.50.100">
    <property type="match status" value="1"/>
</dbReference>
<evidence type="ECO:0000313" key="14">
    <source>
        <dbReference type="Proteomes" id="UP000575068"/>
    </source>
</evidence>
<dbReference type="Pfam" id="PF26002">
    <property type="entry name" value="Beta-barrel_AprE"/>
    <property type="match status" value="1"/>
</dbReference>
<evidence type="ECO:0000256" key="3">
    <source>
        <dbReference type="ARBA" id="ARBA00022448"/>
    </source>
</evidence>
<dbReference type="Pfam" id="PF25994">
    <property type="entry name" value="HH_AprE"/>
    <property type="match status" value="1"/>
</dbReference>
<evidence type="ECO:0000259" key="12">
    <source>
        <dbReference type="Pfam" id="PF26002"/>
    </source>
</evidence>
<reference evidence="13 14" key="1">
    <citation type="submission" date="2020-08" db="EMBL/GenBank/DDBJ databases">
        <title>Genomic Encyclopedia of Type Strains, Phase IV (KMG-IV): sequencing the most valuable type-strain genomes for metagenomic binning, comparative biology and taxonomic classification.</title>
        <authorList>
            <person name="Goeker M."/>
        </authorList>
    </citation>
    <scope>NUCLEOTIDE SEQUENCE [LARGE SCALE GENOMIC DNA]</scope>
    <source>
        <strain evidence="13 14">DSM 7465</strain>
    </source>
</reference>
<dbReference type="PANTHER" id="PTHR30386">
    <property type="entry name" value="MEMBRANE FUSION SUBUNIT OF EMRAB-TOLC MULTIDRUG EFFLUX PUMP"/>
    <property type="match status" value="1"/>
</dbReference>